<reference evidence="2" key="1">
    <citation type="submission" date="2023-05" db="EMBL/GenBank/DDBJ databases">
        <authorList>
            <person name="Huff M."/>
        </authorList>
    </citation>
    <scope>NUCLEOTIDE SEQUENCE</scope>
</reference>
<gene>
    <name evidence="2" type="ORF">FPE_LOCUS4958</name>
</gene>
<evidence type="ECO:0000313" key="3">
    <source>
        <dbReference type="Proteomes" id="UP000834106"/>
    </source>
</evidence>
<sequence>MSIIKPETDPNQLFSFSLDIALKALASITHLISNSTQIEIDSEFKTCSSTLQEAVSQLNQTLRTLRVNPDVETLTDEQRSKMTKWIIAAEQELKHGCESTAVGEIGEKVHEAMVHVSNSADFLFNYESVFTNFRLATTNSNWDLKTVFAICMAVSMYSFLIFLFRALFRTRIR</sequence>
<evidence type="ECO:0000256" key="1">
    <source>
        <dbReference type="SAM" id="Phobius"/>
    </source>
</evidence>
<dbReference type="EMBL" id="OU503038">
    <property type="protein sequence ID" value="CAI9757528.1"/>
    <property type="molecule type" value="Genomic_DNA"/>
</dbReference>
<dbReference type="Gene3D" id="1.20.140.40">
    <property type="entry name" value="Invertase/pectin methylesterase inhibitor family protein"/>
    <property type="match status" value="1"/>
</dbReference>
<keyword evidence="1" id="KW-0472">Membrane</keyword>
<evidence type="ECO:0000313" key="2">
    <source>
        <dbReference type="EMBL" id="CAI9757528.1"/>
    </source>
</evidence>
<accession>A0AAD2DMG1</accession>
<proteinExistence type="predicted"/>
<evidence type="ECO:0008006" key="4">
    <source>
        <dbReference type="Google" id="ProtNLM"/>
    </source>
</evidence>
<keyword evidence="1" id="KW-1133">Transmembrane helix</keyword>
<protein>
    <recommendedName>
        <fullName evidence="4">Pectinesterase inhibitor domain-containing protein</fullName>
    </recommendedName>
</protein>
<dbReference type="Proteomes" id="UP000834106">
    <property type="component" value="Chromosome 3"/>
</dbReference>
<keyword evidence="1" id="KW-0812">Transmembrane</keyword>
<dbReference type="InterPro" id="IPR035513">
    <property type="entry name" value="Invertase/methylesterase_inhib"/>
</dbReference>
<keyword evidence="3" id="KW-1185">Reference proteome</keyword>
<organism evidence="2 3">
    <name type="scientific">Fraxinus pennsylvanica</name>
    <dbReference type="NCBI Taxonomy" id="56036"/>
    <lineage>
        <taxon>Eukaryota</taxon>
        <taxon>Viridiplantae</taxon>
        <taxon>Streptophyta</taxon>
        <taxon>Embryophyta</taxon>
        <taxon>Tracheophyta</taxon>
        <taxon>Spermatophyta</taxon>
        <taxon>Magnoliopsida</taxon>
        <taxon>eudicotyledons</taxon>
        <taxon>Gunneridae</taxon>
        <taxon>Pentapetalae</taxon>
        <taxon>asterids</taxon>
        <taxon>lamiids</taxon>
        <taxon>Lamiales</taxon>
        <taxon>Oleaceae</taxon>
        <taxon>Oleeae</taxon>
        <taxon>Fraxinus</taxon>
    </lineage>
</organism>
<name>A0AAD2DMG1_9LAMI</name>
<dbReference type="AlphaFoldDB" id="A0AAD2DMG1"/>
<feature type="transmembrane region" description="Helical" evidence="1">
    <location>
        <begin position="147"/>
        <end position="168"/>
    </location>
</feature>